<keyword evidence="4 12" id="KW-0894">Sodium channel</keyword>
<evidence type="ECO:0000256" key="7">
    <source>
        <dbReference type="ARBA" id="ARBA00023053"/>
    </source>
</evidence>
<evidence type="ECO:0000256" key="10">
    <source>
        <dbReference type="ARBA" id="ARBA00023201"/>
    </source>
</evidence>
<evidence type="ECO:0000256" key="1">
    <source>
        <dbReference type="ARBA" id="ARBA00004141"/>
    </source>
</evidence>
<keyword evidence="14" id="KW-1185">Reference proteome</keyword>
<gene>
    <name evidence="15" type="primary">LOC101888754</name>
</gene>
<keyword evidence="9 13" id="KW-0472">Membrane</keyword>
<evidence type="ECO:0000256" key="11">
    <source>
        <dbReference type="ARBA" id="ARBA00023303"/>
    </source>
</evidence>
<keyword evidence="10 12" id="KW-0739">Sodium transport</keyword>
<evidence type="ECO:0000313" key="14">
    <source>
        <dbReference type="Proteomes" id="UP001652621"/>
    </source>
</evidence>
<dbReference type="VEuPathDB" id="VectorBase:MDOA011616"/>
<sequence length="542" mass="62638">MYAPSNESNRNETINSSHNIQIKATPDNCCVCGKTTMGQVELQPEDIDESITALQGALKRTWCAFCATTSIHGLKYARDEDTNKYIRFLWYLITLIMFICAIIMVFTFYVDYRSNPTRMNVENDHAPIDSILFPATTICPEVLYNLEKSKAYFETLTIPENTTVAELTSILGIDYGFMYDDRHYEPRELQLFDALLELNDLNILDFARNMAWNCNDLIYKCRFKDTIVPCDSLFQVASTFNGFCCAFNLNQTYTLKFTNQLAAGGFRNGLSMMLYYNDSMYDKISSYSIGFKVMIQETNGFPSAHSAIKFIPLNEEVFISVRPIETFCSKAVKDLTFDERQCTFPYERPLTYFPSYVGANCELNCRVTMMVKFCGCHTYFFYSNRTNDRICTYKDIPCLVGNFADIIGRIKKHQCPCVNSCEKVEFNVQATSSTLDLDIQSIDDFYTGLKKDYSVVHIYMNSEVYRRVRHDLLSNMVTLVSNLGSAFSLFVGMSMVSAVEIVYYFTVILKKFYRQEKNAREKLFIRRQRELEDREENENNES</sequence>
<keyword evidence="8 12" id="KW-0406">Ion transport</keyword>
<dbReference type="VEuPathDB" id="VectorBase:MDOMA2_005641"/>
<evidence type="ECO:0000256" key="6">
    <source>
        <dbReference type="ARBA" id="ARBA00022989"/>
    </source>
</evidence>
<keyword evidence="11 12" id="KW-0407">Ion channel</keyword>
<dbReference type="Pfam" id="PF00858">
    <property type="entry name" value="ASC"/>
    <property type="match status" value="1"/>
</dbReference>
<evidence type="ECO:0000256" key="13">
    <source>
        <dbReference type="SAM" id="Phobius"/>
    </source>
</evidence>
<dbReference type="PANTHER" id="PTHR11690">
    <property type="entry name" value="AMILORIDE-SENSITIVE SODIUM CHANNEL-RELATED"/>
    <property type="match status" value="1"/>
</dbReference>
<dbReference type="eggNOG" id="KOG4294">
    <property type="taxonomic scope" value="Eukaryota"/>
</dbReference>
<evidence type="ECO:0000256" key="3">
    <source>
        <dbReference type="ARBA" id="ARBA00022448"/>
    </source>
</evidence>
<organism evidence="14 15">
    <name type="scientific">Musca domestica</name>
    <name type="common">House fly</name>
    <dbReference type="NCBI Taxonomy" id="7370"/>
    <lineage>
        <taxon>Eukaryota</taxon>
        <taxon>Metazoa</taxon>
        <taxon>Ecdysozoa</taxon>
        <taxon>Arthropoda</taxon>
        <taxon>Hexapoda</taxon>
        <taxon>Insecta</taxon>
        <taxon>Pterygota</taxon>
        <taxon>Neoptera</taxon>
        <taxon>Endopterygota</taxon>
        <taxon>Diptera</taxon>
        <taxon>Brachycera</taxon>
        <taxon>Muscomorpha</taxon>
        <taxon>Muscoidea</taxon>
        <taxon>Muscidae</taxon>
        <taxon>Musca</taxon>
    </lineage>
</organism>
<dbReference type="GeneID" id="101888754"/>
<comment type="subcellular location">
    <subcellularLocation>
        <location evidence="1">Membrane</location>
        <topology evidence="1">Multi-pass membrane protein</topology>
    </subcellularLocation>
</comment>
<evidence type="ECO:0000256" key="2">
    <source>
        <dbReference type="ARBA" id="ARBA00007193"/>
    </source>
</evidence>
<evidence type="ECO:0000256" key="12">
    <source>
        <dbReference type="RuleBase" id="RU000679"/>
    </source>
</evidence>
<dbReference type="Proteomes" id="UP001652621">
    <property type="component" value="Unplaced"/>
</dbReference>
<dbReference type="STRING" id="7370.A0A1I8N521"/>
<dbReference type="PANTHER" id="PTHR11690:SF237">
    <property type="entry name" value="PICKPOCKET 16-RELATED"/>
    <property type="match status" value="1"/>
</dbReference>
<dbReference type="PRINTS" id="PR01078">
    <property type="entry name" value="AMINACHANNEL"/>
</dbReference>
<evidence type="ECO:0000256" key="4">
    <source>
        <dbReference type="ARBA" id="ARBA00022461"/>
    </source>
</evidence>
<dbReference type="RefSeq" id="XP_005178822.2">
    <property type="nucleotide sequence ID" value="XM_005178765.3"/>
</dbReference>
<keyword evidence="3 12" id="KW-0813">Transport</keyword>
<feature type="transmembrane region" description="Helical" evidence="13">
    <location>
        <begin position="88"/>
        <end position="110"/>
    </location>
</feature>
<dbReference type="Gene3D" id="2.60.470.10">
    <property type="entry name" value="Acid-sensing ion channels like domains"/>
    <property type="match status" value="1"/>
</dbReference>
<protein>
    <submittedName>
        <fullName evidence="15">Sodium channel protein Nach</fullName>
    </submittedName>
</protein>
<comment type="similarity">
    <text evidence="2 12">Belongs to the amiloride-sensitive sodium channel (TC 1.A.6) family.</text>
</comment>
<evidence type="ECO:0000256" key="9">
    <source>
        <dbReference type="ARBA" id="ARBA00023136"/>
    </source>
</evidence>
<evidence type="ECO:0000313" key="15">
    <source>
        <dbReference type="RefSeq" id="XP_005178822.2"/>
    </source>
</evidence>
<feature type="transmembrane region" description="Helical" evidence="13">
    <location>
        <begin position="483"/>
        <end position="505"/>
    </location>
</feature>
<dbReference type="OrthoDB" id="6502088at2759"/>
<reference evidence="15" key="1">
    <citation type="submission" date="2025-08" db="UniProtKB">
        <authorList>
            <consortium name="RefSeq"/>
        </authorList>
    </citation>
    <scope>IDENTIFICATION</scope>
    <source>
        <strain evidence="15">Aabys</strain>
        <tissue evidence="15">Whole body</tissue>
    </source>
</reference>
<name>A0A9J7CM27_MUSDO</name>
<accession>A0A9J7CM27</accession>
<proteinExistence type="inferred from homology"/>
<evidence type="ECO:0000256" key="5">
    <source>
        <dbReference type="ARBA" id="ARBA00022692"/>
    </source>
</evidence>
<dbReference type="GO" id="GO:0034220">
    <property type="term" value="P:monoatomic ion transmembrane transport"/>
    <property type="evidence" value="ECO:0007669"/>
    <property type="project" value="UniProtKB-KW"/>
</dbReference>
<keyword evidence="7" id="KW-0915">Sodium</keyword>
<evidence type="ECO:0000256" key="8">
    <source>
        <dbReference type="ARBA" id="ARBA00023065"/>
    </source>
</evidence>
<dbReference type="InterPro" id="IPR001873">
    <property type="entry name" value="ENaC"/>
</dbReference>
<keyword evidence="6 13" id="KW-1133">Transmembrane helix</keyword>
<keyword evidence="5 12" id="KW-0812">Transmembrane</keyword>
<dbReference type="Gene3D" id="1.10.287.770">
    <property type="entry name" value="YojJ-like"/>
    <property type="match status" value="1"/>
</dbReference>